<feature type="transmembrane region" description="Helical" evidence="1">
    <location>
        <begin position="73"/>
        <end position="98"/>
    </location>
</feature>
<comment type="caution">
    <text evidence="2">The sequence shown here is derived from an EMBL/GenBank/DDBJ whole genome shotgun (WGS) entry which is preliminary data.</text>
</comment>
<dbReference type="EMBL" id="VLKH01000012">
    <property type="protein sequence ID" value="TWH77759.1"/>
    <property type="molecule type" value="Genomic_DNA"/>
</dbReference>
<organism evidence="2 3">
    <name type="scientific">Sedimentibacter saalensis</name>
    <dbReference type="NCBI Taxonomy" id="130788"/>
    <lineage>
        <taxon>Bacteria</taxon>
        <taxon>Bacillati</taxon>
        <taxon>Bacillota</taxon>
        <taxon>Tissierellia</taxon>
        <taxon>Sedimentibacter</taxon>
    </lineage>
</organism>
<dbReference type="AlphaFoldDB" id="A0A562J3E3"/>
<name>A0A562J3E3_9FIRM</name>
<proteinExistence type="predicted"/>
<sequence length="99" mass="10657">MIENKKLQKLSVAALVVSALPLATFLPTLLKITLSEGVRSIWAGANIVFVLVALCLSVICVRSSESRSAVNIISTAISVFWVLMIVGIVVLALFLNFLQ</sequence>
<accession>A0A562J3E3</accession>
<evidence type="ECO:0000313" key="3">
    <source>
        <dbReference type="Proteomes" id="UP000315343"/>
    </source>
</evidence>
<reference evidence="2 3" key="1">
    <citation type="submission" date="2019-07" db="EMBL/GenBank/DDBJ databases">
        <title>Genomic Encyclopedia of Type Strains, Phase I: the one thousand microbial genomes (KMG-I) project.</title>
        <authorList>
            <person name="Kyrpides N."/>
        </authorList>
    </citation>
    <scope>NUCLEOTIDE SEQUENCE [LARGE SCALE GENOMIC DNA]</scope>
    <source>
        <strain evidence="2 3">DSM 13558</strain>
    </source>
</reference>
<gene>
    <name evidence="2" type="ORF">LY60_03268</name>
</gene>
<keyword evidence="1" id="KW-0472">Membrane</keyword>
<protein>
    <submittedName>
        <fullName evidence="2">Uncharacterized protein</fullName>
    </submittedName>
</protein>
<feature type="transmembrane region" description="Helical" evidence="1">
    <location>
        <begin position="41"/>
        <end position="61"/>
    </location>
</feature>
<evidence type="ECO:0000313" key="2">
    <source>
        <dbReference type="EMBL" id="TWH77759.1"/>
    </source>
</evidence>
<keyword evidence="3" id="KW-1185">Reference proteome</keyword>
<keyword evidence="1" id="KW-0812">Transmembrane</keyword>
<keyword evidence="1" id="KW-1133">Transmembrane helix</keyword>
<evidence type="ECO:0000256" key="1">
    <source>
        <dbReference type="SAM" id="Phobius"/>
    </source>
</evidence>
<dbReference type="Proteomes" id="UP000315343">
    <property type="component" value="Unassembled WGS sequence"/>
</dbReference>